<keyword evidence="1" id="KW-1133">Transmembrane helix</keyword>
<keyword evidence="3" id="KW-1185">Reference proteome</keyword>
<dbReference type="AlphaFoldDB" id="A0A7U2ETJ6"/>
<keyword evidence="1" id="KW-0472">Membrane</keyword>
<feature type="transmembrane region" description="Helical" evidence="1">
    <location>
        <begin position="12"/>
        <end position="35"/>
    </location>
</feature>
<reference evidence="3" key="1">
    <citation type="journal article" date="2021" name="BMC Genomics">
        <title>Chromosome-level genome assembly and manually-curated proteome of model necrotroph Parastagonospora nodorum Sn15 reveals a genome-wide trove of candidate effector homologs, and redundancy of virulence-related functions within an accessory chromosome.</title>
        <authorList>
            <person name="Bertazzoni S."/>
            <person name="Jones D.A.B."/>
            <person name="Phan H.T."/>
            <person name="Tan K.-C."/>
            <person name="Hane J.K."/>
        </authorList>
    </citation>
    <scope>NUCLEOTIDE SEQUENCE [LARGE SCALE GENOMIC DNA]</scope>
    <source>
        <strain evidence="3">SN15 / ATCC MYA-4574 / FGSC 10173)</strain>
    </source>
</reference>
<dbReference type="VEuPathDB" id="FungiDB:JI435_083870"/>
<evidence type="ECO:0000313" key="3">
    <source>
        <dbReference type="Proteomes" id="UP000663193"/>
    </source>
</evidence>
<accession>A0A7U2ETJ6</accession>
<name>A0A7U2ETJ6_PHANO</name>
<evidence type="ECO:0000256" key="1">
    <source>
        <dbReference type="SAM" id="Phobius"/>
    </source>
</evidence>
<organism evidence="2 3">
    <name type="scientific">Phaeosphaeria nodorum (strain SN15 / ATCC MYA-4574 / FGSC 10173)</name>
    <name type="common">Glume blotch fungus</name>
    <name type="synonym">Parastagonospora nodorum</name>
    <dbReference type="NCBI Taxonomy" id="321614"/>
    <lineage>
        <taxon>Eukaryota</taxon>
        <taxon>Fungi</taxon>
        <taxon>Dikarya</taxon>
        <taxon>Ascomycota</taxon>
        <taxon>Pezizomycotina</taxon>
        <taxon>Dothideomycetes</taxon>
        <taxon>Pleosporomycetidae</taxon>
        <taxon>Pleosporales</taxon>
        <taxon>Pleosporineae</taxon>
        <taxon>Phaeosphaeriaceae</taxon>
        <taxon>Parastagonospora</taxon>
    </lineage>
</organism>
<dbReference type="RefSeq" id="XP_001798701.1">
    <property type="nucleotide sequence ID" value="XM_001798649.1"/>
</dbReference>
<dbReference type="KEGG" id="pno:SNOG_08387"/>
<dbReference type="EMBL" id="CP069024">
    <property type="protein sequence ID" value="QRC92552.1"/>
    <property type="molecule type" value="Genomic_DNA"/>
</dbReference>
<gene>
    <name evidence="2" type="ORF">JI435_083870</name>
</gene>
<dbReference type="Proteomes" id="UP000663193">
    <property type="component" value="Chromosome 2"/>
</dbReference>
<dbReference type="OrthoDB" id="3794795at2759"/>
<evidence type="ECO:0000313" key="2">
    <source>
        <dbReference type="EMBL" id="QRC92552.1"/>
    </source>
</evidence>
<proteinExistence type="predicted"/>
<sequence length="97" mass="10117">MTAHIGGLSTAVVAVIAVGGVAVLLAAITISAWCCDLPAKRRRRKAIKNGGRISPDMDEVDVEKNEPIVSMTAVDSQVRQISKSGQDTGAPSPVCRC</sequence>
<protein>
    <submittedName>
        <fullName evidence="2">Uncharacterized protein</fullName>
    </submittedName>
</protein>
<keyword evidence="1" id="KW-0812">Transmembrane</keyword>